<dbReference type="OrthoDB" id="5419821at2759"/>
<dbReference type="AlphaFoldDB" id="A0A8H6W5K7"/>
<sequence>MAAHSHSDDGLDGLDDDDDEGDYIDPSLDHPHSAFGGPAAANQAANRAAVAAGSCIRHRFPAHMREGVTTVRLFEWLQSGKIDLEAEYQRDFVWKAPAQESLVDSLLRGAPVNQLMFSACWFLAQYSLLTRDREVLGTWAREAVVCGWKAAVDESVGFHEWQGALCYPAFGVLC</sequence>
<evidence type="ECO:0000313" key="3">
    <source>
        <dbReference type="Proteomes" id="UP000613580"/>
    </source>
</evidence>
<feature type="compositionally biased region" description="Acidic residues" evidence="1">
    <location>
        <begin position="10"/>
        <end position="23"/>
    </location>
</feature>
<dbReference type="Proteomes" id="UP000613580">
    <property type="component" value="Unassembled WGS sequence"/>
</dbReference>
<dbReference type="EMBL" id="JACAZE010000009">
    <property type="protein sequence ID" value="KAF7305717.1"/>
    <property type="molecule type" value="Genomic_DNA"/>
</dbReference>
<accession>A0A8H6W5K7</accession>
<proteinExistence type="predicted"/>
<evidence type="ECO:0000256" key="1">
    <source>
        <dbReference type="SAM" id="MobiDB-lite"/>
    </source>
</evidence>
<keyword evidence="3" id="KW-1185">Reference proteome</keyword>
<name>A0A8H6W5K7_MYCCL</name>
<comment type="caution">
    <text evidence="2">The sequence shown here is derived from an EMBL/GenBank/DDBJ whole genome shotgun (WGS) entry which is preliminary data.</text>
</comment>
<protein>
    <submittedName>
        <fullName evidence="2">DUF262 domain-containing protein</fullName>
    </submittedName>
</protein>
<feature type="region of interest" description="Disordered" evidence="1">
    <location>
        <begin position="1"/>
        <end position="29"/>
    </location>
</feature>
<gene>
    <name evidence="2" type="ORF">HMN09_00725000</name>
</gene>
<evidence type="ECO:0000313" key="2">
    <source>
        <dbReference type="EMBL" id="KAF7305717.1"/>
    </source>
</evidence>
<organism evidence="2 3">
    <name type="scientific">Mycena chlorophos</name>
    <name type="common">Agaric fungus</name>
    <name type="synonym">Agaricus chlorophos</name>
    <dbReference type="NCBI Taxonomy" id="658473"/>
    <lineage>
        <taxon>Eukaryota</taxon>
        <taxon>Fungi</taxon>
        <taxon>Dikarya</taxon>
        <taxon>Basidiomycota</taxon>
        <taxon>Agaricomycotina</taxon>
        <taxon>Agaricomycetes</taxon>
        <taxon>Agaricomycetidae</taxon>
        <taxon>Agaricales</taxon>
        <taxon>Marasmiineae</taxon>
        <taxon>Mycenaceae</taxon>
        <taxon>Mycena</taxon>
    </lineage>
</organism>
<reference evidence="2" key="1">
    <citation type="submission" date="2020-05" db="EMBL/GenBank/DDBJ databases">
        <title>Mycena genomes resolve the evolution of fungal bioluminescence.</title>
        <authorList>
            <person name="Tsai I.J."/>
        </authorList>
    </citation>
    <scope>NUCLEOTIDE SEQUENCE</scope>
    <source>
        <strain evidence="2">110903Hualien_Pintung</strain>
    </source>
</reference>